<dbReference type="GO" id="GO:0005886">
    <property type="term" value="C:plasma membrane"/>
    <property type="evidence" value="ECO:0007669"/>
    <property type="project" value="UniProtKB-SubCell"/>
</dbReference>
<gene>
    <name evidence="13" type="ORF">TrVE_jg13746</name>
</gene>
<evidence type="ECO:0000256" key="11">
    <source>
        <dbReference type="SAM" id="Phobius"/>
    </source>
</evidence>
<keyword evidence="8 9" id="KW-0807">Transducer</keyword>
<feature type="region of interest" description="Disordered" evidence="10">
    <location>
        <begin position="229"/>
        <end position="251"/>
    </location>
</feature>
<keyword evidence="4 11" id="KW-1133">Transmembrane helix</keyword>
<keyword evidence="2" id="KW-1003">Cell membrane</keyword>
<comment type="subcellular location">
    <subcellularLocation>
        <location evidence="1">Cell membrane</location>
        <topology evidence="1">Multi-pass membrane protein</topology>
    </subcellularLocation>
</comment>
<dbReference type="Proteomes" id="UP001165160">
    <property type="component" value="Unassembled WGS sequence"/>
</dbReference>
<dbReference type="PANTHER" id="PTHR24228:SF59">
    <property type="entry name" value="NEUROPEPTIDE RECEPTOR 15"/>
    <property type="match status" value="1"/>
</dbReference>
<dbReference type="Gene3D" id="1.20.1070.10">
    <property type="entry name" value="Rhodopsin 7-helix transmembrane proteins"/>
    <property type="match status" value="1"/>
</dbReference>
<dbReference type="Pfam" id="PF00001">
    <property type="entry name" value="7tm_1"/>
    <property type="match status" value="1"/>
</dbReference>
<dbReference type="SUPFAM" id="SSF81321">
    <property type="entry name" value="Family A G protein-coupled receptor-like"/>
    <property type="match status" value="1"/>
</dbReference>
<dbReference type="InterPro" id="IPR000276">
    <property type="entry name" value="GPCR_Rhodpsn"/>
</dbReference>
<evidence type="ECO:0000256" key="9">
    <source>
        <dbReference type="RuleBase" id="RU000688"/>
    </source>
</evidence>
<feature type="transmembrane region" description="Helical" evidence="11">
    <location>
        <begin position="259"/>
        <end position="283"/>
    </location>
</feature>
<dbReference type="PANTHER" id="PTHR24228">
    <property type="entry name" value="B2 BRADYKININ RECEPTOR/ANGIOTENSIN II RECEPTOR"/>
    <property type="match status" value="1"/>
</dbReference>
<sequence length="384" mass="42558">MSNSTIVYFPNSVKMDPSHGPPISELGGEVWVLLSCLISFPGMFLCPLLGLAIMSKKKLQSTANILIVIMSVTDFLNSLLGFLVFGATFILGHFPRSSWVCHTMGSLYPMLAMTTFYILGLLTFERYCVLVRNKPINKQKAYLSVRVVAVVLGVYSALPWITNNKIGRDELKAHGAACFVGGGEGVIEQDFMILFNVCLFMITASVMIYFYARIYLHIKAIFSKTKARVAPEQSPPSPGGRRNSTAKSQKKESSKERKILYQFIVITAFFLGCWCVLAVMWILGPLFQIVIYNPHVDGLVGFCCHLNSSLNPIIYGAMNKNLRNAMFDMFPEGIQHILYSKTYGNEEKVSIMKTTSQHMTDDAEDHDSKASGASASSDSGGEKK</sequence>
<feature type="transmembrane region" description="Helical" evidence="11">
    <location>
        <begin position="191"/>
        <end position="212"/>
    </location>
</feature>
<organism evidence="13 14">
    <name type="scientific">Triparma verrucosa</name>
    <dbReference type="NCBI Taxonomy" id="1606542"/>
    <lineage>
        <taxon>Eukaryota</taxon>
        <taxon>Sar</taxon>
        <taxon>Stramenopiles</taxon>
        <taxon>Ochrophyta</taxon>
        <taxon>Bolidophyceae</taxon>
        <taxon>Parmales</taxon>
        <taxon>Triparmaceae</taxon>
        <taxon>Triparma</taxon>
    </lineage>
</organism>
<dbReference type="PROSITE" id="PS00237">
    <property type="entry name" value="G_PROTEIN_RECEP_F1_1"/>
    <property type="match status" value="1"/>
</dbReference>
<dbReference type="CDD" id="cd00637">
    <property type="entry name" value="7tm_classA_rhodopsin-like"/>
    <property type="match status" value="1"/>
</dbReference>
<comment type="similarity">
    <text evidence="9">Belongs to the G-protein coupled receptor 1 family.</text>
</comment>
<evidence type="ECO:0000256" key="10">
    <source>
        <dbReference type="SAM" id="MobiDB-lite"/>
    </source>
</evidence>
<feature type="domain" description="G-protein coupled receptors family 1 profile" evidence="12">
    <location>
        <begin position="45"/>
        <end position="315"/>
    </location>
</feature>
<dbReference type="PROSITE" id="PS50262">
    <property type="entry name" value="G_PROTEIN_RECEP_F1_2"/>
    <property type="match status" value="1"/>
</dbReference>
<keyword evidence="5 9" id="KW-0297">G-protein coupled receptor</keyword>
<evidence type="ECO:0000313" key="14">
    <source>
        <dbReference type="Proteomes" id="UP001165160"/>
    </source>
</evidence>
<name>A0A9W7CKB7_9STRA</name>
<feature type="region of interest" description="Disordered" evidence="10">
    <location>
        <begin position="355"/>
        <end position="384"/>
    </location>
</feature>
<keyword evidence="7 9" id="KW-0675">Receptor</keyword>
<dbReference type="SMART" id="SM01381">
    <property type="entry name" value="7TM_GPCR_Srsx"/>
    <property type="match status" value="1"/>
</dbReference>
<feature type="transmembrane region" description="Helical" evidence="11">
    <location>
        <begin position="141"/>
        <end position="161"/>
    </location>
</feature>
<evidence type="ECO:0000256" key="1">
    <source>
        <dbReference type="ARBA" id="ARBA00004651"/>
    </source>
</evidence>
<evidence type="ECO:0000256" key="3">
    <source>
        <dbReference type="ARBA" id="ARBA00022692"/>
    </source>
</evidence>
<dbReference type="InterPro" id="IPR017452">
    <property type="entry name" value="GPCR_Rhodpsn_7TM"/>
</dbReference>
<protein>
    <recommendedName>
        <fullName evidence="12">G-protein coupled receptors family 1 profile domain-containing protein</fullName>
    </recommendedName>
</protein>
<dbReference type="AlphaFoldDB" id="A0A9W7CKB7"/>
<keyword evidence="3 9" id="KW-0812">Transmembrane</keyword>
<feature type="compositionally biased region" description="Low complexity" evidence="10">
    <location>
        <begin position="370"/>
        <end position="384"/>
    </location>
</feature>
<keyword evidence="14" id="KW-1185">Reference proteome</keyword>
<dbReference type="EMBL" id="BRXX01000364">
    <property type="protein sequence ID" value="GMI07408.1"/>
    <property type="molecule type" value="Genomic_DNA"/>
</dbReference>
<keyword evidence="6 11" id="KW-0472">Membrane</keyword>
<accession>A0A9W7CKB7</accession>
<proteinExistence type="inferred from homology"/>
<feature type="transmembrane region" description="Helical" evidence="11">
    <location>
        <begin position="106"/>
        <end position="129"/>
    </location>
</feature>
<evidence type="ECO:0000256" key="6">
    <source>
        <dbReference type="ARBA" id="ARBA00023136"/>
    </source>
</evidence>
<dbReference type="GO" id="GO:0004930">
    <property type="term" value="F:G protein-coupled receptor activity"/>
    <property type="evidence" value="ECO:0007669"/>
    <property type="project" value="UniProtKB-KW"/>
</dbReference>
<evidence type="ECO:0000256" key="7">
    <source>
        <dbReference type="ARBA" id="ARBA00023170"/>
    </source>
</evidence>
<feature type="transmembrane region" description="Helical" evidence="11">
    <location>
        <begin position="30"/>
        <end position="53"/>
    </location>
</feature>
<evidence type="ECO:0000256" key="2">
    <source>
        <dbReference type="ARBA" id="ARBA00022475"/>
    </source>
</evidence>
<evidence type="ECO:0000256" key="8">
    <source>
        <dbReference type="ARBA" id="ARBA00023224"/>
    </source>
</evidence>
<dbReference type="PRINTS" id="PR00237">
    <property type="entry name" value="GPCRRHODOPSN"/>
</dbReference>
<evidence type="ECO:0000256" key="5">
    <source>
        <dbReference type="ARBA" id="ARBA00023040"/>
    </source>
</evidence>
<evidence type="ECO:0000259" key="12">
    <source>
        <dbReference type="PROSITE" id="PS50262"/>
    </source>
</evidence>
<feature type="transmembrane region" description="Helical" evidence="11">
    <location>
        <begin position="65"/>
        <end position="94"/>
    </location>
</feature>
<reference evidence="14" key="1">
    <citation type="journal article" date="2023" name="Commun. Biol.">
        <title>Genome analysis of Parmales, the sister group of diatoms, reveals the evolutionary specialization of diatoms from phago-mixotrophs to photoautotrophs.</title>
        <authorList>
            <person name="Ban H."/>
            <person name="Sato S."/>
            <person name="Yoshikawa S."/>
            <person name="Yamada K."/>
            <person name="Nakamura Y."/>
            <person name="Ichinomiya M."/>
            <person name="Sato N."/>
            <person name="Blanc-Mathieu R."/>
            <person name="Endo H."/>
            <person name="Kuwata A."/>
            <person name="Ogata H."/>
        </authorList>
    </citation>
    <scope>NUCLEOTIDE SEQUENCE [LARGE SCALE GENOMIC DNA]</scope>
    <source>
        <strain evidence="14">NIES 3699</strain>
    </source>
</reference>
<evidence type="ECO:0000313" key="13">
    <source>
        <dbReference type="EMBL" id="GMI07408.1"/>
    </source>
</evidence>
<evidence type="ECO:0000256" key="4">
    <source>
        <dbReference type="ARBA" id="ARBA00022989"/>
    </source>
</evidence>
<comment type="caution">
    <text evidence="13">The sequence shown here is derived from an EMBL/GenBank/DDBJ whole genome shotgun (WGS) entry which is preliminary data.</text>
</comment>